<dbReference type="InterPro" id="IPR001478">
    <property type="entry name" value="PDZ"/>
</dbReference>
<dbReference type="PANTHER" id="PTHR45706:SF7">
    <property type="entry name" value="TYROSINE-PROTEIN PHOSPHATASE NON-RECEPTOR TYPE 4"/>
    <property type="match status" value="1"/>
</dbReference>
<evidence type="ECO:0000259" key="2">
    <source>
        <dbReference type="PROSITE" id="PS50055"/>
    </source>
</evidence>
<dbReference type="PROSITE" id="PS50056">
    <property type="entry name" value="TYR_PHOSPHATASE_2"/>
    <property type="match status" value="1"/>
</dbReference>
<dbReference type="SMART" id="SM00194">
    <property type="entry name" value="PTPc"/>
    <property type="match status" value="1"/>
</dbReference>
<dbReference type="Proteomes" id="UP000308365">
    <property type="component" value="Unassembled WGS sequence"/>
</dbReference>
<dbReference type="InterPro" id="IPR000242">
    <property type="entry name" value="PTP_cat"/>
</dbReference>
<reference evidence="6" key="1">
    <citation type="journal article" date="2019" name="IScience">
        <title>Narwhal Genome Reveals Long-Term Low Genetic Diversity despite Current Large Abundance Size.</title>
        <authorList>
            <person name="Westbury M.V."/>
            <person name="Petersen B."/>
            <person name="Garde E."/>
            <person name="Heide-Jorgensen M.P."/>
            <person name="Lorenzen E.D."/>
        </authorList>
    </citation>
    <scope>NUCLEOTIDE SEQUENCE [LARGE SCALE GENOMIC DNA]</scope>
</reference>
<sequence>SQETPGDGQPPALPPKQSKKNSWNQIHFSHSQQDLENHINETFDIPSSPEKATPNGGIPHDNLVLIRMKPDENGRFGFNVKGGCDQKMPVIVSRVAPGTPADLCVPRLNEGDQVVLINGRDVAGHTHDQVVLLIRASCETHPGELVLLVRPNAVYDVVEEKLENEPDFQYIPEKAPLDSIHQDGHSLRESMVQLAAGLITGTVLTQFDMEIPSSRIINQYIACQGPLPHTCTDFWQMAWEQGCSTVVMLTTQAEHGRVKCHQYWPEPTGSSSYGCYQVTCHSEEGNTAYVFRKMTLFNQEKNESRQLTQIQYIAWPDHGVPDDSSDFLDFVCHVRNKRAGKEEPIVVHCSAGIGRTGVLITMETAMCLIECNQPVYPLDIVRTMRDQRAMMIQTPSQYRFVCEAILKVYEEGFVKPLTTSSNK</sequence>
<dbReference type="Gene3D" id="2.30.42.10">
    <property type="match status" value="1"/>
</dbReference>
<feature type="region of interest" description="Disordered" evidence="1">
    <location>
        <begin position="1"/>
        <end position="25"/>
    </location>
</feature>
<dbReference type="GO" id="GO:0005737">
    <property type="term" value="C:cytoplasm"/>
    <property type="evidence" value="ECO:0007669"/>
    <property type="project" value="TreeGrafter"/>
</dbReference>
<gene>
    <name evidence="5" type="ORF">EI555_014529</name>
</gene>
<feature type="domain" description="Tyrosine-protein phosphatase" evidence="2">
    <location>
        <begin position="174"/>
        <end position="408"/>
    </location>
</feature>
<dbReference type="EMBL" id="RWIC01001535">
    <property type="protein sequence ID" value="TKC35428.1"/>
    <property type="molecule type" value="Genomic_DNA"/>
</dbReference>
<dbReference type="InterPro" id="IPR003595">
    <property type="entry name" value="Tyr_Pase_cat"/>
</dbReference>
<dbReference type="SMART" id="SM00228">
    <property type="entry name" value="PDZ"/>
    <property type="match status" value="1"/>
</dbReference>
<dbReference type="PANTHER" id="PTHR45706">
    <property type="entry name" value="TYROSINE-PROTEIN PHOSPHATASE"/>
    <property type="match status" value="1"/>
</dbReference>
<dbReference type="CDD" id="cd06706">
    <property type="entry name" value="PDZ_PTPN3-4-like"/>
    <property type="match status" value="1"/>
</dbReference>
<evidence type="ECO:0008006" key="7">
    <source>
        <dbReference type="Google" id="ProtNLM"/>
    </source>
</evidence>
<evidence type="ECO:0000259" key="3">
    <source>
        <dbReference type="PROSITE" id="PS50056"/>
    </source>
</evidence>
<dbReference type="SUPFAM" id="SSF50156">
    <property type="entry name" value="PDZ domain-like"/>
    <property type="match status" value="1"/>
</dbReference>
<dbReference type="InterPro" id="IPR029021">
    <property type="entry name" value="Prot-tyrosine_phosphatase-like"/>
</dbReference>
<evidence type="ECO:0000256" key="1">
    <source>
        <dbReference type="SAM" id="MobiDB-lite"/>
    </source>
</evidence>
<dbReference type="Pfam" id="PF00102">
    <property type="entry name" value="Y_phosphatase"/>
    <property type="match status" value="1"/>
</dbReference>
<dbReference type="AlphaFoldDB" id="A0A4U1EH32"/>
<dbReference type="PRINTS" id="PR00700">
    <property type="entry name" value="PRTYPHPHTASE"/>
</dbReference>
<dbReference type="PROSITE" id="PS00383">
    <property type="entry name" value="TYR_PHOSPHATASE_1"/>
    <property type="match status" value="1"/>
</dbReference>
<name>A0A4U1EH32_MONMO</name>
<feature type="non-terminal residue" evidence="5">
    <location>
        <position position="1"/>
    </location>
</feature>
<dbReference type="PROSITE" id="PS50055">
    <property type="entry name" value="TYR_PHOSPHATASE_PTP"/>
    <property type="match status" value="1"/>
</dbReference>
<dbReference type="InterPro" id="IPR016130">
    <property type="entry name" value="Tyr_Pase_AS"/>
</dbReference>
<feature type="domain" description="Tyrosine specific protein phosphatases" evidence="3">
    <location>
        <begin position="325"/>
        <end position="399"/>
    </location>
</feature>
<dbReference type="GO" id="GO:0004725">
    <property type="term" value="F:protein tyrosine phosphatase activity"/>
    <property type="evidence" value="ECO:0007669"/>
    <property type="project" value="InterPro"/>
</dbReference>
<comment type="caution">
    <text evidence="5">The sequence shown here is derived from an EMBL/GenBank/DDBJ whole genome shotgun (WGS) entry which is preliminary data.</text>
</comment>
<protein>
    <recommendedName>
        <fullName evidence="7">Protein-tyrosine-phosphatase</fullName>
    </recommendedName>
</protein>
<dbReference type="SMART" id="SM00404">
    <property type="entry name" value="PTPc_motif"/>
    <property type="match status" value="1"/>
</dbReference>
<feature type="domain" description="PDZ" evidence="4">
    <location>
        <begin position="65"/>
        <end position="137"/>
    </location>
</feature>
<dbReference type="Pfam" id="PF00595">
    <property type="entry name" value="PDZ"/>
    <property type="match status" value="1"/>
</dbReference>
<dbReference type="InterPro" id="IPR000387">
    <property type="entry name" value="Tyr_Pase_dom"/>
</dbReference>
<evidence type="ECO:0000259" key="4">
    <source>
        <dbReference type="PROSITE" id="PS50106"/>
    </source>
</evidence>
<dbReference type="GO" id="GO:0009898">
    <property type="term" value="C:cytoplasmic side of plasma membrane"/>
    <property type="evidence" value="ECO:0007669"/>
    <property type="project" value="TreeGrafter"/>
</dbReference>
<dbReference type="PROSITE" id="PS50106">
    <property type="entry name" value="PDZ"/>
    <property type="match status" value="1"/>
</dbReference>
<evidence type="ECO:0000313" key="6">
    <source>
        <dbReference type="Proteomes" id="UP000308365"/>
    </source>
</evidence>
<dbReference type="CDD" id="cd14601">
    <property type="entry name" value="PTPc-N4"/>
    <property type="match status" value="1"/>
</dbReference>
<dbReference type="FunFam" id="2.30.42.10:FF:000045">
    <property type="entry name" value="Tyrosine-protein phosphatase non-receptor type"/>
    <property type="match status" value="1"/>
</dbReference>
<dbReference type="InterPro" id="IPR036034">
    <property type="entry name" value="PDZ_sf"/>
</dbReference>
<evidence type="ECO:0000313" key="5">
    <source>
        <dbReference type="EMBL" id="TKC35428.1"/>
    </source>
</evidence>
<dbReference type="Gene3D" id="3.90.190.10">
    <property type="entry name" value="Protein tyrosine phosphatase superfamily"/>
    <property type="match status" value="1"/>
</dbReference>
<dbReference type="SUPFAM" id="SSF52799">
    <property type="entry name" value="(Phosphotyrosine protein) phosphatases II"/>
    <property type="match status" value="1"/>
</dbReference>
<organism evidence="5 6">
    <name type="scientific">Monodon monoceros</name>
    <name type="common">Narwhal</name>
    <name type="synonym">Ceratodon monodon</name>
    <dbReference type="NCBI Taxonomy" id="40151"/>
    <lineage>
        <taxon>Eukaryota</taxon>
        <taxon>Metazoa</taxon>
        <taxon>Chordata</taxon>
        <taxon>Craniata</taxon>
        <taxon>Vertebrata</taxon>
        <taxon>Euteleostomi</taxon>
        <taxon>Mammalia</taxon>
        <taxon>Eutheria</taxon>
        <taxon>Laurasiatheria</taxon>
        <taxon>Artiodactyla</taxon>
        <taxon>Whippomorpha</taxon>
        <taxon>Cetacea</taxon>
        <taxon>Odontoceti</taxon>
        <taxon>Monodontidae</taxon>
        <taxon>Monodon</taxon>
    </lineage>
</organism>
<proteinExistence type="predicted"/>
<accession>A0A4U1EH32</accession>